<feature type="chain" id="PRO_5014605161" evidence="1">
    <location>
        <begin position="22"/>
        <end position="314"/>
    </location>
</feature>
<comment type="caution">
    <text evidence="2">The sequence shown here is derived from an EMBL/GenBank/DDBJ whole genome shotgun (WGS) entry which is preliminary data.</text>
</comment>
<reference evidence="2 3" key="1">
    <citation type="submission" date="2017-11" db="EMBL/GenBank/DDBJ databases">
        <title>Draft genome sequence of Rhizobiales bacterium SY3-13.</title>
        <authorList>
            <person name="Sun C."/>
        </authorList>
    </citation>
    <scope>NUCLEOTIDE SEQUENCE [LARGE SCALE GENOMIC DNA]</scope>
    <source>
        <strain evidence="2 3">SY3-13</strain>
    </source>
</reference>
<sequence length="314" mass="33146">MKRLLIGATLGLALAAGPVLAQECQPSKYGADDEIGAANLITTERVKAAAGLVKQGMTHPLGIVIDPNMPAFPPRGMMLQVVSPGQQGGRDLAQDFGWSSIYNDDVAQLWFGIGPQLDGLGHLGEGTYYNCNSPADIAFVTGLKKLGIHNVPPLVGRGVIIDMAKHKGVETMAAGEAITPEDLEAASKAQGVTFKDGDIILVHTGWTDAKLESDPKAWVSGEPGLNNAAAVWLADKNPVAVGADTWGVEAVPPAKGDKIFYGHVTFLKENGIYILETMNTGPLVSQGVQEFMFVLGQARVKGAVQMIINPVALW</sequence>
<dbReference type="AlphaFoldDB" id="A0A2M9FWF8"/>
<dbReference type="Gene3D" id="3.50.30.50">
    <property type="entry name" value="Putative cyclase"/>
    <property type="match status" value="1"/>
</dbReference>
<dbReference type="PANTHER" id="PTHR34861:SF10">
    <property type="entry name" value="CYCLASE"/>
    <property type="match status" value="1"/>
</dbReference>
<dbReference type="SUPFAM" id="SSF102198">
    <property type="entry name" value="Putative cyclase"/>
    <property type="match status" value="1"/>
</dbReference>
<gene>
    <name evidence="2" type="ORF">CVT23_20180</name>
</gene>
<protein>
    <submittedName>
        <fullName evidence="2">Polyketide cyclase</fullName>
    </submittedName>
</protein>
<dbReference type="GO" id="GO:0019441">
    <property type="term" value="P:L-tryptophan catabolic process to kynurenine"/>
    <property type="evidence" value="ECO:0007669"/>
    <property type="project" value="InterPro"/>
</dbReference>
<dbReference type="OrthoDB" id="7067800at2"/>
<dbReference type="InterPro" id="IPR037175">
    <property type="entry name" value="KFase_sf"/>
</dbReference>
<dbReference type="PANTHER" id="PTHR34861">
    <property type="match status" value="1"/>
</dbReference>
<dbReference type="GO" id="GO:0004061">
    <property type="term" value="F:arylformamidase activity"/>
    <property type="evidence" value="ECO:0007669"/>
    <property type="project" value="InterPro"/>
</dbReference>
<dbReference type="Proteomes" id="UP000229498">
    <property type="component" value="Unassembled WGS sequence"/>
</dbReference>
<organism evidence="2 3">
    <name type="scientific">Minwuia thermotolerans</name>
    <dbReference type="NCBI Taxonomy" id="2056226"/>
    <lineage>
        <taxon>Bacteria</taxon>
        <taxon>Pseudomonadati</taxon>
        <taxon>Pseudomonadota</taxon>
        <taxon>Alphaproteobacteria</taxon>
        <taxon>Minwuiales</taxon>
        <taxon>Minwuiaceae</taxon>
        <taxon>Minwuia</taxon>
    </lineage>
</organism>
<feature type="signal peptide" evidence="1">
    <location>
        <begin position="1"/>
        <end position="21"/>
    </location>
</feature>
<evidence type="ECO:0000313" key="2">
    <source>
        <dbReference type="EMBL" id="PJK27800.1"/>
    </source>
</evidence>
<dbReference type="EMBL" id="PHIG01000054">
    <property type="protein sequence ID" value="PJK27800.1"/>
    <property type="molecule type" value="Genomic_DNA"/>
</dbReference>
<proteinExistence type="predicted"/>
<evidence type="ECO:0000313" key="3">
    <source>
        <dbReference type="Proteomes" id="UP000229498"/>
    </source>
</evidence>
<keyword evidence="1" id="KW-0732">Signal</keyword>
<dbReference type="InterPro" id="IPR007325">
    <property type="entry name" value="KFase/CYL"/>
</dbReference>
<accession>A0A2M9FWF8</accession>
<keyword evidence="3" id="KW-1185">Reference proteome</keyword>
<dbReference type="Pfam" id="PF04199">
    <property type="entry name" value="Cyclase"/>
    <property type="match status" value="1"/>
</dbReference>
<dbReference type="RefSeq" id="WP_109795625.1">
    <property type="nucleotide sequence ID" value="NZ_PHIG01000054.1"/>
</dbReference>
<evidence type="ECO:0000256" key="1">
    <source>
        <dbReference type="SAM" id="SignalP"/>
    </source>
</evidence>
<name>A0A2M9FWF8_9PROT</name>